<protein>
    <recommendedName>
        <fullName evidence="3">Phosphoenolpyruvate-protein phosphotransferase</fullName>
    </recommendedName>
    <alternativeName>
        <fullName evidence="8">Phosphotransferase system, enzyme I</fullName>
    </alternativeName>
</protein>
<dbReference type="InterPro" id="IPR036637">
    <property type="entry name" value="Phosphohistidine_dom_sf"/>
</dbReference>
<dbReference type="Proteomes" id="UP000018458">
    <property type="component" value="Unassembled WGS sequence"/>
</dbReference>
<feature type="domain" description="Phosphotransferase system enzyme I N-terminal" evidence="11">
    <location>
        <begin position="6"/>
        <end position="122"/>
    </location>
</feature>
<evidence type="ECO:0000256" key="3">
    <source>
        <dbReference type="ARBA" id="ARBA00016544"/>
    </source>
</evidence>
<dbReference type="eggNOG" id="COG1080">
    <property type="taxonomic scope" value="Bacteria"/>
</dbReference>
<dbReference type="SUPFAM" id="SSF51621">
    <property type="entry name" value="Phosphoenolpyruvate/pyruvate domain"/>
    <property type="match status" value="1"/>
</dbReference>
<sequence length="554" mass="59423">MYTLNGMTVSEGVGAGPALIMNKAVSFDSQDEEKVFDSESEIAKFKKASNEFATRLHQVTAGPAPDSVRDLFGAAAGFITNSKNVDAIISLILSGASAAKAAKIILFENLKAFEHSSDPELKAQERELKALAKEFISTLTQSDSGTFEVPTLTVPTVIVASDLTPARFLCLRTDLVSAVILEGGLSSGHLGTVLRELHIPSIFSVIGATGIKNGEQVLVDANNGVVMVEPPSDTAFELLHENNPINDDLEDDSLLNITVAPSIGATRELNLSPSLASHGLGLLRSEFLFLGNAKEPTEDEMIEIFAPLFDKFPKDKPLSARTFDFAGDKKPLFAVKTDDKGPLLGYGANVGTELLKTEIRALLRAAVDRKLTLVFPLVTRVSEVKYLNDLCSMCIDELNEEELPHGDVSTALMIETPAAVLSASAFAKMSSRFFIGTSSLAQYASAPRVPDVSFTPALAKMIAMACNAAAQAGVPAAIAGRFAARVDLLPFFLNLGVNYITVDSYSIPKVRSAIERLDLNSANDNYSPKLYEQIMELASGRELADLINNLNFTV</sequence>
<feature type="domain" description="PEP-utilising enzyme mobile" evidence="9">
    <location>
        <begin position="155"/>
        <end position="224"/>
    </location>
</feature>
<dbReference type="GO" id="GO:0046872">
    <property type="term" value="F:metal ion binding"/>
    <property type="evidence" value="ECO:0007669"/>
    <property type="project" value="UniProtKB-KW"/>
</dbReference>
<evidence type="ECO:0000256" key="2">
    <source>
        <dbReference type="ARBA" id="ARBA00007837"/>
    </source>
</evidence>
<evidence type="ECO:0000259" key="11">
    <source>
        <dbReference type="Pfam" id="PF05524"/>
    </source>
</evidence>
<name>E8LJS7_SUCHY</name>
<proteinExistence type="inferred from homology"/>
<dbReference type="SUPFAM" id="SSF47831">
    <property type="entry name" value="Enzyme I of the PEP:sugar phosphotransferase system HPr-binding (sub)domain"/>
    <property type="match status" value="1"/>
</dbReference>
<dbReference type="HOGENOM" id="CLU_007308_7_0_6"/>
<dbReference type="Gene3D" id="1.10.274.10">
    <property type="entry name" value="PtsI, HPr-binding domain"/>
    <property type="match status" value="1"/>
</dbReference>
<keyword evidence="6" id="KW-0418">Kinase</keyword>
<feature type="domain" description="PEP-utilising enzyme C-terminal" evidence="10">
    <location>
        <begin position="256"/>
        <end position="518"/>
    </location>
</feature>
<evidence type="ECO:0000259" key="9">
    <source>
        <dbReference type="Pfam" id="PF00391"/>
    </source>
</evidence>
<evidence type="ECO:0000313" key="12">
    <source>
        <dbReference type="EMBL" id="EFY07251.1"/>
    </source>
</evidence>
<dbReference type="PANTHER" id="PTHR46244:SF3">
    <property type="entry name" value="PHOSPHOENOLPYRUVATE-PROTEIN PHOSPHOTRANSFERASE"/>
    <property type="match status" value="1"/>
</dbReference>
<dbReference type="RefSeq" id="WP_009143165.1">
    <property type="nucleotide sequence ID" value="NZ_GL830982.1"/>
</dbReference>
<dbReference type="Gene3D" id="3.20.20.60">
    <property type="entry name" value="Phosphoenolpyruvate-binding domains"/>
    <property type="match status" value="1"/>
</dbReference>
<evidence type="ECO:0000256" key="8">
    <source>
        <dbReference type="ARBA" id="ARBA00033235"/>
    </source>
</evidence>
<dbReference type="InterPro" id="IPR036618">
    <property type="entry name" value="PtsI_HPr-bd_sf"/>
</dbReference>
<dbReference type="Gene3D" id="3.50.30.10">
    <property type="entry name" value="Phosphohistidine domain"/>
    <property type="match status" value="1"/>
</dbReference>
<dbReference type="Pfam" id="PF00391">
    <property type="entry name" value="PEP-utilizers"/>
    <property type="match status" value="1"/>
</dbReference>
<dbReference type="SUPFAM" id="SSF52009">
    <property type="entry name" value="Phosphohistidine domain"/>
    <property type="match status" value="1"/>
</dbReference>
<dbReference type="InterPro" id="IPR015813">
    <property type="entry name" value="Pyrv/PenolPyrv_kinase-like_dom"/>
</dbReference>
<evidence type="ECO:0000256" key="5">
    <source>
        <dbReference type="ARBA" id="ARBA00022723"/>
    </source>
</evidence>
<dbReference type="Pfam" id="PF05524">
    <property type="entry name" value="PEP-utilisers_N"/>
    <property type="match status" value="1"/>
</dbReference>
<organism evidence="12 13">
    <name type="scientific">Succinatimonas hippei (strain DSM 22608 / JCM 16073 / KCTC 15190 / YIT 12066)</name>
    <dbReference type="NCBI Taxonomy" id="762983"/>
    <lineage>
        <taxon>Bacteria</taxon>
        <taxon>Pseudomonadati</taxon>
        <taxon>Pseudomonadota</taxon>
        <taxon>Gammaproteobacteria</taxon>
        <taxon>Aeromonadales</taxon>
        <taxon>Succinivibrionaceae</taxon>
        <taxon>Succinatimonas</taxon>
    </lineage>
</organism>
<comment type="cofactor">
    <cofactor evidence="1">
        <name>Mg(2+)</name>
        <dbReference type="ChEBI" id="CHEBI:18420"/>
    </cofactor>
</comment>
<accession>E8LJS7</accession>
<dbReference type="AlphaFoldDB" id="E8LJS7"/>
<keyword evidence="13" id="KW-1185">Reference proteome</keyword>
<comment type="similarity">
    <text evidence="2">Belongs to the PEP-utilizing enzyme family.</text>
</comment>
<evidence type="ECO:0000256" key="7">
    <source>
        <dbReference type="ARBA" id="ARBA00022842"/>
    </source>
</evidence>
<keyword evidence="7" id="KW-0460">Magnesium</keyword>
<comment type="caution">
    <text evidence="12">The sequence shown here is derived from an EMBL/GenBank/DDBJ whole genome shotgun (WGS) entry which is preliminary data.</text>
</comment>
<dbReference type="GO" id="GO:0009401">
    <property type="term" value="P:phosphoenolpyruvate-dependent sugar phosphotransferase system"/>
    <property type="evidence" value="ECO:0007669"/>
    <property type="project" value="InterPro"/>
</dbReference>
<reference evidence="12 13" key="1">
    <citation type="submission" date="2011-01" db="EMBL/GenBank/DDBJ databases">
        <authorList>
            <person name="Weinstock G."/>
            <person name="Sodergren E."/>
            <person name="Clifton S."/>
            <person name="Fulton L."/>
            <person name="Fulton B."/>
            <person name="Courtney L."/>
            <person name="Fronick C."/>
            <person name="Harrison M."/>
            <person name="Strong C."/>
            <person name="Farmer C."/>
            <person name="Delahaunty K."/>
            <person name="Markovic C."/>
            <person name="Hall O."/>
            <person name="Minx P."/>
            <person name="Tomlinson C."/>
            <person name="Mitreva M."/>
            <person name="Hou S."/>
            <person name="Chen J."/>
            <person name="Wollam A."/>
            <person name="Pepin K.H."/>
            <person name="Johnson M."/>
            <person name="Bhonagiri V."/>
            <person name="Zhang X."/>
            <person name="Suruliraj S."/>
            <person name="Warren W."/>
            <person name="Chinwalla A."/>
            <person name="Mardis E.R."/>
            <person name="Wilson R.K."/>
        </authorList>
    </citation>
    <scope>NUCLEOTIDE SEQUENCE [LARGE SCALE GENOMIC DNA]</scope>
    <source>
        <strain evidence="13">DSM 22608 / JCM 16073 / KCTC 15190 / YIT 12066</strain>
    </source>
</reference>
<gene>
    <name evidence="12" type="ORF">HMPREF9444_00961</name>
</gene>
<dbReference type="GO" id="GO:0016301">
    <property type="term" value="F:kinase activity"/>
    <property type="evidence" value="ECO:0007669"/>
    <property type="project" value="UniProtKB-KW"/>
</dbReference>
<evidence type="ECO:0000313" key="13">
    <source>
        <dbReference type="Proteomes" id="UP000018458"/>
    </source>
</evidence>
<dbReference type="InterPro" id="IPR050499">
    <property type="entry name" value="PEP-utilizing_PTS_enzyme"/>
</dbReference>
<dbReference type="EMBL" id="AEVO01000045">
    <property type="protein sequence ID" value="EFY07251.1"/>
    <property type="molecule type" value="Genomic_DNA"/>
</dbReference>
<dbReference type="OrthoDB" id="7052042at2"/>
<evidence type="ECO:0000256" key="4">
    <source>
        <dbReference type="ARBA" id="ARBA00022679"/>
    </source>
</evidence>
<keyword evidence="4" id="KW-0808">Transferase</keyword>
<dbReference type="InterPro" id="IPR008731">
    <property type="entry name" value="PTS_EIN"/>
</dbReference>
<dbReference type="Pfam" id="PF02896">
    <property type="entry name" value="PEP-utilizers_C"/>
    <property type="match status" value="1"/>
</dbReference>
<dbReference type="InterPro" id="IPR000121">
    <property type="entry name" value="PEP_util_C"/>
</dbReference>
<dbReference type="InterPro" id="IPR040442">
    <property type="entry name" value="Pyrv_kinase-like_dom_sf"/>
</dbReference>
<keyword evidence="5" id="KW-0479">Metal-binding</keyword>
<evidence type="ECO:0000256" key="1">
    <source>
        <dbReference type="ARBA" id="ARBA00001946"/>
    </source>
</evidence>
<dbReference type="PANTHER" id="PTHR46244">
    <property type="entry name" value="PHOSPHOENOLPYRUVATE-PROTEIN PHOSPHOTRANSFERASE"/>
    <property type="match status" value="1"/>
</dbReference>
<evidence type="ECO:0000256" key="6">
    <source>
        <dbReference type="ARBA" id="ARBA00022777"/>
    </source>
</evidence>
<dbReference type="PRINTS" id="PR01736">
    <property type="entry name" value="PHPHTRNFRASE"/>
</dbReference>
<evidence type="ECO:0000259" key="10">
    <source>
        <dbReference type="Pfam" id="PF02896"/>
    </source>
</evidence>
<dbReference type="InterPro" id="IPR008279">
    <property type="entry name" value="PEP-util_enz_mobile_dom"/>
</dbReference>
<dbReference type="STRING" id="762983.HMPREF9444_00961"/>